<dbReference type="EMBL" id="VFPQ01000001">
    <property type="protein sequence ID" value="TQM77457.1"/>
    <property type="molecule type" value="Genomic_DNA"/>
</dbReference>
<evidence type="ECO:0000313" key="4">
    <source>
        <dbReference type="Proteomes" id="UP000319213"/>
    </source>
</evidence>
<comment type="caution">
    <text evidence="3">The sequence shown here is derived from an EMBL/GenBank/DDBJ whole genome shotgun (WGS) entry which is preliminary data.</text>
</comment>
<sequence>MRQLIVCCDGTWNTAEDRTITNVRRLYNALAEKDENDNPQLAYYQPGVGTVRNRLLGGATGFGLSRNVMDAYLWLTTRYEPGDRIALFGFSRGAYTARSLAGMISACGLIDTSKMPEHTIWPQIKRLYREGYRRRDRRDPGWRDGFTFRWDPDDAENIPVHFIGVWETVGALGVPDHLGLLNLLDRPQRFHDLRLNPHIRYGRHALAMDERREPYQPALWTGPFGPNQDVQQVWFPGSHMDVGGGHPERGLSDGALRWMIDEARETIRLGFHKATVEEQIEPDPFDVMHDDELGAIGVLDQVVDPMLRPVREILLRPRPRAVPRIDPQRPTRELHESVYERHQKPPITGGPYRPTRVLAPGQERTIEVFAHEPWNETGLYLEPGEYRFIADGMWQDGDILSGPEGTQGMRGLNPMRERLRMLGSLLGGGERLLRMLTGNELASLVGTQRESDLPWMFLVGVIANDAVAVNGVHHAHERIAIGRGTRCRVTKGGYLYAFANDAWGFYGNNQGSVRLTVARLVAGTPHTVLTAGGLMHPLTEDAAPVGANSGDGTTRATTGSRRAGAGAGRMRREVQEA</sequence>
<dbReference type="AlphaFoldDB" id="A0A543J3Q3"/>
<proteinExistence type="predicted"/>
<name>A0A543J3Q3_9ACTN</name>
<protein>
    <submittedName>
        <fullName evidence="3">Uncharacterized protein (DUF2235 family)</fullName>
    </submittedName>
</protein>
<dbReference type="RefSeq" id="WP_211350344.1">
    <property type="nucleotide sequence ID" value="NZ_BMPV01000002.1"/>
</dbReference>
<dbReference type="InterPro" id="IPR029058">
    <property type="entry name" value="AB_hydrolase_fold"/>
</dbReference>
<feature type="domain" description="T6SS Phospholipase effector Tle1-like catalytic" evidence="2">
    <location>
        <begin position="2"/>
        <end position="262"/>
    </location>
</feature>
<keyword evidence="4" id="KW-1185">Reference proteome</keyword>
<organism evidence="3 4">
    <name type="scientific">Thermopolyspora flexuosa</name>
    <dbReference type="NCBI Taxonomy" id="103836"/>
    <lineage>
        <taxon>Bacteria</taxon>
        <taxon>Bacillati</taxon>
        <taxon>Actinomycetota</taxon>
        <taxon>Actinomycetes</taxon>
        <taxon>Streptosporangiales</taxon>
        <taxon>Streptosporangiaceae</taxon>
        <taxon>Thermopolyspora</taxon>
    </lineage>
</organism>
<dbReference type="SUPFAM" id="SSF53474">
    <property type="entry name" value="alpha/beta-Hydrolases"/>
    <property type="match status" value="1"/>
</dbReference>
<gene>
    <name evidence="3" type="ORF">FHX40_4221</name>
</gene>
<dbReference type="PANTHER" id="PTHR33840:SF1">
    <property type="entry name" value="TLE1 PHOSPHOLIPASE DOMAIN-CONTAINING PROTEIN"/>
    <property type="match status" value="1"/>
</dbReference>
<dbReference type="PANTHER" id="PTHR33840">
    <property type="match status" value="1"/>
</dbReference>
<feature type="region of interest" description="Disordered" evidence="1">
    <location>
        <begin position="322"/>
        <end position="354"/>
    </location>
</feature>
<accession>A0A543J3Q3</accession>
<evidence type="ECO:0000313" key="3">
    <source>
        <dbReference type="EMBL" id="TQM77457.1"/>
    </source>
</evidence>
<feature type="compositionally biased region" description="Low complexity" evidence="1">
    <location>
        <begin position="550"/>
        <end position="564"/>
    </location>
</feature>
<evidence type="ECO:0000256" key="1">
    <source>
        <dbReference type="SAM" id="MobiDB-lite"/>
    </source>
</evidence>
<dbReference type="Gene3D" id="2.60.120.430">
    <property type="entry name" value="Galactose-binding lectin"/>
    <property type="match status" value="1"/>
</dbReference>
<evidence type="ECO:0000259" key="2">
    <source>
        <dbReference type="Pfam" id="PF09994"/>
    </source>
</evidence>
<feature type="region of interest" description="Disordered" evidence="1">
    <location>
        <begin position="542"/>
        <end position="577"/>
    </location>
</feature>
<reference evidence="3 4" key="1">
    <citation type="submission" date="2019-06" db="EMBL/GenBank/DDBJ databases">
        <title>Sequencing the genomes of 1000 actinobacteria strains.</title>
        <authorList>
            <person name="Klenk H.-P."/>
        </authorList>
    </citation>
    <scope>NUCLEOTIDE SEQUENCE [LARGE SCALE GENOMIC DNA]</scope>
    <source>
        <strain evidence="3 4">DSM 43186</strain>
    </source>
</reference>
<dbReference type="Pfam" id="PF09994">
    <property type="entry name" value="T6SS_Tle1-like_cat"/>
    <property type="match status" value="1"/>
</dbReference>
<dbReference type="Proteomes" id="UP000319213">
    <property type="component" value="Unassembled WGS sequence"/>
</dbReference>
<feature type="compositionally biased region" description="Basic and acidic residues" evidence="1">
    <location>
        <begin position="326"/>
        <end position="343"/>
    </location>
</feature>
<dbReference type="InterPro" id="IPR018712">
    <property type="entry name" value="Tle1-like_cat"/>
</dbReference>